<feature type="chain" id="PRO_5047236115" evidence="1">
    <location>
        <begin position="28"/>
        <end position="774"/>
    </location>
</feature>
<protein>
    <submittedName>
        <fullName evidence="3">Ig-like domain-containing protein</fullName>
    </submittedName>
</protein>
<dbReference type="CDD" id="cd00063">
    <property type="entry name" value="FN3"/>
    <property type="match status" value="1"/>
</dbReference>
<evidence type="ECO:0000259" key="2">
    <source>
        <dbReference type="PROSITE" id="PS50853"/>
    </source>
</evidence>
<keyword evidence="1" id="KW-0732">Signal</keyword>
<dbReference type="RefSeq" id="WP_394829452.1">
    <property type="nucleotide sequence ID" value="NZ_CP089984.1"/>
</dbReference>
<dbReference type="EMBL" id="CP089984">
    <property type="protein sequence ID" value="WXB19854.1"/>
    <property type="molecule type" value="Genomic_DNA"/>
</dbReference>
<dbReference type="PROSITE" id="PS50853">
    <property type="entry name" value="FN3"/>
    <property type="match status" value="1"/>
</dbReference>
<dbReference type="InterPro" id="IPR013783">
    <property type="entry name" value="Ig-like_fold"/>
</dbReference>
<evidence type="ECO:0000313" key="3">
    <source>
        <dbReference type="EMBL" id="WXB19854.1"/>
    </source>
</evidence>
<feature type="domain" description="Fibronectin type-III" evidence="2">
    <location>
        <begin position="545"/>
        <end position="643"/>
    </location>
</feature>
<reference evidence="3 4" key="1">
    <citation type="submission" date="2021-12" db="EMBL/GenBank/DDBJ databases">
        <title>Discovery of the Pendulisporaceae a myxobacterial family with distinct sporulation behavior and unique specialized metabolism.</title>
        <authorList>
            <person name="Garcia R."/>
            <person name="Popoff A."/>
            <person name="Bader C.D."/>
            <person name="Loehr J."/>
            <person name="Walesch S."/>
            <person name="Walt C."/>
            <person name="Boldt J."/>
            <person name="Bunk B."/>
            <person name="Haeckl F.J.F.P.J."/>
            <person name="Gunesch A.P."/>
            <person name="Birkelbach J."/>
            <person name="Nuebel U."/>
            <person name="Pietschmann T."/>
            <person name="Bach T."/>
            <person name="Mueller R."/>
        </authorList>
    </citation>
    <scope>NUCLEOTIDE SEQUENCE [LARGE SCALE GENOMIC DNA]</scope>
    <source>
        <strain evidence="3 4">MSr11954</strain>
    </source>
</reference>
<organism evidence="3 4">
    <name type="scientific">Pendulispora albinea</name>
    <dbReference type="NCBI Taxonomy" id="2741071"/>
    <lineage>
        <taxon>Bacteria</taxon>
        <taxon>Pseudomonadati</taxon>
        <taxon>Myxococcota</taxon>
        <taxon>Myxococcia</taxon>
        <taxon>Myxococcales</taxon>
        <taxon>Sorangiineae</taxon>
        <taxon>Pendulisporaceae</taxon>
        <taxon>Pendulispora</taxon>
    </lineage>
</organism>
<name>A0ABZ2MBJ0_9BACT</name>
<accession>A0ABZ2MBJ0</accession>
<dbReference type="SUPFAM" id="SSF49265">
    <property type="entry name" value="Fibronectin type III"/>
    <property type="match status" value="1"/>
</dbReference>
<dbReference type="PROSITE" id="PS51257">
    <property type="entry name" value="PROKAR_LIPOPROTEIN"/>
    <property type="match status" value="1"/>
</dbReference>
<dbReference type="Gene3D" id="2.60.40.10">
    <property type="entry name" value="Immunoglobulins"/>
    <property type="match status" value="2"/>
</dbReference>
<dbReference type="InterPro" id="IPR003961">
    <property type="entry name" value="FN3_dom"/>
</dbReference>
<sequence length="774" mass="84151">MNRRTILSFLGAPLVLACLPLAGCSDADPAARDESPSQPQALVSAQVVPSATIDSPAEGEKLPVGIVRVSGRFTQAYNLKLSIAGKVIERVHTVTNGEESGTWYYDLDTRKLDGEFQLALEAYGWTPWRTVSVDNPAANVPKVTVASPADGGTVRTRTPIRVDVDARNDIASVVVRINGGPWLTAARVSPGARAYEYSWDPTPLGDAMASIEARAVDARGNLGKSFTTYVRVGNGAVEPVQSPRQDRALWLWEPGAYSIVHNPGARRVLESFAADGKVKTVYFGVDRYTGEDMLEDFRPQVRDFVSWAHGAGLKVYALIASAARPLCLGAFTRYHGAALSEYEKVLNYDLSSNPRERFDGLNVDIEPYVCGIFDTPTQVQWLEVLQRMIQRRDTAGSGHAFGPAIPFWLDGSTVTWKGQTKTLDQHMQDLNDYVAIMSYRDSGEGMLAAGEQEIAYAATIGKPGSVLLGLEASEIASSDGDPWWISYHHVGRTYMENELAKLYAAANPRPGFGGVALEHYDSMVDQPSDWSQNPSYPPYPKDYRAPSALSDRVKATAFDSQSVDLTWGRAYDDTTVNTYNIYRSEDPNFRPCADNLIGATKDLWMSDMGLLPSTRYYYRIAAVDIAGKEGPASPPATAKTTAAEVPLRPMIVDAIELSPGATPGTAAVKVRVVDKVTGAPVVAEVHGHFTKRGGLYLDMPPTDANGWTQGTSEKLTLPSGIVGFTPKRIVAKGYYWAGAYDRVHYAESDLVSTPSPGAKAQTKPIVVTYARKDN</sequence>
<dbReference type="Proteomes" id="UP001370348">
    <property type="component" value="Chromosome"/>
</dbReference>
<proteinExistence type="predicted"/>
<feature type="signal peptide" evidence="1">
    <location>
        <begin position="1"/>
        <end position="27"/>
    </location>
</feature>
<gene>
    <name evidence="3" type="ORF">LZC94_21845</name>
</gene>
<evidence type="ECO:0000256" key="1">
    <source>
        <dbReference type="SAM" id="SignalP"/>
    </source>
</evidence>
<dbReference type="InterPro" id="IPR036116">
    <property type="entry name" value="FN3_sf"/>
</dbReference>
<evidence type="ECO:0000313" key="4">
    <source>
        <dbReference type="Proteomes" id="UP001370348"/>
    </source>
</evidence>
<dbReference type="Pfam" id="PF17957">
    <property type="entry name" value="Big_7"/>
    <property type="match status" value="1"/>
</dbReference>
<keyword evidence="4" id="KW-1185">Reference proteome</keyword>